<dbReference type="CDD" id="cd00158">
    <property type="entry name" value="RHOD"/>
    <property type="match status" value="1"/>
</dbReference>
<keyword evidence="3" id="KW-1185">Reference proteome</keyword>
<feature type="domain" description="Rhodanese" evidence="1">
    <location>
        <begin position="17"/>
        <end position="112"/>
    </location>
</feature>
<dbReference type="InterPro" id="IPR050229">
    <property type="entry name" value="GlpE_sulfurtransferase"/>
</dbReference>
<sequence>MQKDTWTKQEVIELLEKRTPVLILDVRDEAKFQAGTLTSEFAATKNVPYVHMLEQDKPLDEETDSVAKNAQIITVCTSGNKAQKAAALLRQHGYEAKALLGGLTAWNEPENEDE</sequence>
<dbReference type="Gene3D" id="3.40.250.10">
    <property type="entry name" value="Rhodanese-like domain"/>
    <property type="match status" value="1"/>
</dbReference>
<proteinExistence type="predicted"/>
<comment type="caution">
    <text evidence="2">The sequence shown here is derived from an EMBL/GenBank/DDBJ whole genome shotgun (WGS) entry which is preliminary data.</text>
</comment>
<dbReference type="PROSITE" id="PS50206">
    <property type="entry name" value="RHODANESE_3"/>
    <property type="match status" value="1"/>
</dbReference>
<dbReference type="SMART" id="SM00450">
    <property type="entry name" value="RHOD"/>
    <property type="match status" value="1"/>
</dbReference>
<dbReference type="Pfam" id="PF00581">
    <property type="entry name" value="Rhodanese"/>
    <property type="match status" value="1"/>
</dbReference>
<dbReference type="AlphaFoldDB" id="A0A3M8B6H5"/>
<dbReference type="PANTHER" id="PTHR43031:SF1">
    <property type="entry name" value="PYRIDINE NUCLEOTIDE-DISULPHIDE OXIDOREDUCTASE"/>
    <property type="match status" value="1"/>
</dbReference>
<dbReference type="SUPFAM" id="SSF52821">
    <property type="entry name" value="Rhodanese/Cell cycle control phosphatase"/>
    <property type="match status" value="1"/>
</dbReference>
<evidence type="ECO:0000313" key="3">
    <source>
        <dbReference type="Proteomes" id="UP000268829"/>
    </source>
</evidence>
<dbReference type="OrthoDB" id="2885562at2"/>
<protein>
    <submittedName>
        <fullName evidence="2">Rhodanese-like domain-containing protein</fullName>
    </submittedName>
</protein>
<evidence type="ECO:0000259" key="1">
    <source>
        <dbReference type="PROSITE" id="PS50206"/>
    </source>
</evidence>
<accession>A0A3M8B6H5</accession>
<reference evidence="2 3" key="1">
    <citation type="submission" date="2018-10" db="EMBL/GenBank/DDBJ databases">
        <title>Phylogenomics of Brevibacillus.</title>
        <authorList>
            <person name="Dunlap C."/>
        </authorList>
    </citation>
    <scope>NUCLEOTIDE SEQUENCE [LARGE SCALE GENOMIC DNA]</scope>
    <source>
        <strain evidence="2 3">DSM 100115</strain>
    </source>
</reference>
<organism evidence="2 3">
    <name type="scientific">Brevibacillus gelatini</name>
    <dbReference type="NCBI Taxonomy" id="1655277"/>
    <lineage>
        <taxon>Bacteria</taxon>
        <taxon>Bacillati</taxon>
        <taxon>Bacillota</taxon>
        <taxon>Bacilli</taxon>
        <taxon>Bacillales</taxon>
        <taxon>Paenibacillaceae</taxon>
        <taxon>Brevibacillus</taxon>
    </lineage>
</organism>
<dbReference type="InterPro" id="IPR001763">
    <property type="entry name" value="Rhodanese-like_dom"/>
</dbReference>
<name>A0A3M8B6H5_9BACL</name>
<dbReference type="RefSeq" id="WP_122903796.1">
    <property type="nucleotide sequence ID" value="NZ_RHHS01000015.1"/>
</dbReference>
<dbReference type="Proteomes" id="UP000268829">
    <property type="component" value="Unassembled WGS sequence"/>
</dbReference>
<dbReference type="PANTHER" id="PTHR43031">
    <property type="entry name" value="FAD-DEPENDENT OXIDOREDUCTASE"/>
    <property type="match status" value="1"/>
</dbReference>
<dbReference type="EMBL" id="RHHS01000015">
    <property type="protein sequence ID" value="RNB58960.1"/>
    <property type="molecule type" value="Genomic_DNA"/>
</dbReference>
<evidence type="ECO:0000313" key="2">
    <source>
        <dbReference type="EMBL" id="RNB58960.1"/>
    </source>
</evidence>
<dbReference type="InterPro" id="IPR036873">
    <property type="entry name" value="Rhodanese-like_dom_sf"/>
</dbReference>
<gene>
    <name evidence="2" type="ORF">EDM57_05640</name>
</gene>